<gene>
    <name evidence="2" type="ORF">H9K75_04920</name>
</gene>
<evidence type="ECO:0000313" key="2">
    <source>
        <dbReference type="EMBL" id="QNP49390.1"/>
    </source>
</evidence>
<evidence type="ECO:0000313" key="3">
    <source>
        <dbReference type="Proteomes" id="UP000516028"/>
    </source>
</evidence>
<dbReference type="GO" id="GO:0003677">
    <property type="term" value="F:DNA binding"/>
    <property type="evidence" value="ECO:0007669"/>
    <property type="project" value="InterPro"/>
</dbReference>
<dbReference type="KEGG" id="daer:H9K75_04920"/>
<dbReference type="RefSeq" id="WP_187724980.1">
    <property type="nucleotide sequence ID" value="NZ_CP060783.1"/>
</dbReference>
<feature type="domain" description="HTH cro/C1-type" evidence="1">
    <location>
        <begin position="17"/>
        <end position="50"/>
    </location>
</feature>
<name>A0A7H0GM74_9BURK</name>
<dbReference type="Pfam" id="PF13560">
    <property type="entry name" value="HTH_31"/>
    <property type="match status" value="1"/>
</dbReference>
<evidence type="ECO:0000259" key="1">
    <source>
        <dbReference type="PROSITE" id="PS50943"/>
    </source>
</evidence>
<dbReference type="Gene3D" id="1.10.260.40">
    <property type="entry name" value="lambda repressor-like DNA-binding domains"/>
    <property type="match status" value="1"/>
</dbReference>
<dbReference type="InterPro" id="IPR010982">
    <property type="entry name" value="Lambda_DNA-bd_dom_sf"/>
</dbReference>
<keyword evidence="3" id="KW-1185">Reference proteome</keyword>
<protein>
    <submittedName>
        <fullName evidence="2">Helix-turn-helix transcriptional regulator</fullName>
    </submittedName>
</protein>
<dbReference type="CDD" id="cd00093">
    <property type="entry name" value="HTH_XRE"/>
    <property type="match status" value="1"/>
</dbReference>
<reference evidence="2 3" key="1">
    <citation type="submission" date="2020-08" db="EMBL/GenBank/DDBJ databases">
        <title>Genome sequence of Diaphorobacter aerolatus KACC 16536T.</title>
        <authorList>
            <person name="Hyun D.-W."/>
            <person name="Bae J.-W."/>
        </authorList>
    </citation>
    <scope>NUCLEOTIDE SEQUENCE [LARGE SCALE GENOMIC DNA]</scope>
    <source>
        <strain evidence="2 3">KACC 16536</strain>
    </source>
</reference>
<dbReference type="AlphaFoldDB" id="A0A7H0GM74"/>
<accession>A0A7H0GM74</accession>
<dbReference type="SMART" id="SM00530">
    <property type="entry name" value="HTH_XRE"/>
    <property type="match status" value="1"/>
</dbReference>
<sequence length="87" mass="9590">MSASLYHANYDDLRALLRAVRVKAGLTQLQMADALGVGQSYVSKLERGENFVDVLLYARWCQACSTKPGIVLDQLLDRSVSVTKVSD</sequence>
<dbReference type="SUPFAM" id="SSF47413">
    <property type="entry name" value="lambda repressor-like DNA-binding domains"/>
    <property type="match status" value="1"/>
</dbReference>
<organism evidence="2 3">
    <name type="scientific">Diaphorobacter aerolatus</name>
    <dbReference type="NCBI Taxonomy" id="1288495"/>
    <lineage>
        <taxon>Bacteria</taxon>
        <taxon>Pseudomonadati</taxon>
        <taxon>Pseudomonadota</taxon>
        <taxon>Betaproteobacteria</taxon>
        <taxon>Burkholderiales</taxon>
        <taxon>Comamonadaceae</taxon>
        <taxon>Diaphorobacter</taxon>
    </lineage>
</organism>
<dbReference type="InterPro" id="IPR001387">
    <property type="entry name" value="Cro/C1-type_HTH"/>
</dbReference>
<dbReference type="EMBL" id="CP060783">
    <property type="protein sequence ID" value="QNP49390.1"/>
    <property type="molecule type" value="Genomic_DNA"/>
</dbReference>
<dbReference type="Proteomes" id="UP000516028">
    <property type="component" value="Chromosome"/>
</dbReference>
<proteinExistence type="predicted"/>
<dbReference type="PROSITE" id="PS50943">
    <property type="entry name" value="HTH_CROC1"/>
    <property type="match status" value="1"/>
</dbReference>